<keyword evidence="6" id="KW-1185">Reference proteome</keyword>
<evidence type="ECO:0000313" key="6">
    <source>
        <dbReference type="Proteomes" id="UP000087766"/>
    </source>
</evidence>
<dbReference type="InterPro" id="IPR002401">
    <property type="entry name" value="Cyt_P450_E_grp-I"/>
</dbReference>
<dbReference type="GO" id="GO:0004497">
    <property type="term" value="F:monooxygenase activity"/>
    <property type="evidence" value="ECO:0007669"/>
    <property type="project" value="UniProtKB-KW"/>
</dbReference>
<keyword evidence="4" id="KW-0408">Iron</keyword>
<dbReference type="RefSeq" id="XP_014524218.1">
    <property type="nucleotide sequence ID" value="XM_014668732.1"/>
</dbReference>
<evidence type="ECO:0000256" key="3">
    <source>
        <dbReference type="ARBA" id="ARBA00023002"/>
    </source>
</evidence>
<evidence type="ECO:0000256" key="2">
    <source>
        <dbReference type="ARBA" id="ARBA00022723"/>
    </source>
</evidence>
<organism evidence="6 8">
    <name type="scientific">Vigna radiata var. radiata</name>
    <name type="common">Mung bean</name>
    <name type="synonym">Phaseolus aureus</name>
    <dbReference type="NCBI Taxonomy" id="3916"/>
    <lineage>
        <taxon>Eukaryota</taxon>
        <taxon>Viridiplantae</taxon>
        <taxon>Streptophyta</taxon>
        <taxon>Embryophyta</taxon>
        <taxon>Tracheophyta</taxon>
        <taxon>Spermatophyta</taxon>
        <taxon>Magnoliopsida</taxon>
        <taxon>eudicotyledons</taxon>
        <taxon>Gunneridae</taxon>
        <taxon>Pentapetalae</taxon>
        <taxon>rosids</taxon>
        <taxon>fabids</taxon>
        <taxon>Fabales</taxon>
        <taxon>Fabaceae</taxon>
        <taxon>Papilionoideae</taxon>
        <taxon>50 kb inversion clade</taxon>
        <taxon>NPAAA clade</taxon>
        <taxon>indigoferoid/millettioid clade</taxon>
        <taxon>Phaseoleae</taxon>
        <taxon>Vigna</taxon>
    </lineage>
</organism>
<dbReference type="Proteomes" id="UP000087766">
    <property type="component" value="Unplaced"/>
</dbReference>
<keyword evidence="1" id="KW-0349">Heme</keyword>
<evidence type="ECO:0000256" key="4">
    <source>
        <dbReference type="ARBA" id="ARBA00023004"/>
    </source>
</evidence>
<keyword evidence="2" id="KW-0479">Metal-binding</keyword>
<evidence type="ECO:0000313" key="7">
    <source>
        <dbReference type="RefSeq" id="XP_014524188.1"/>
    </source>
</evidence>
<proteinExistence type="predicted"/>
<dbReference type="GO" id="GO:0046246">
    <property type="term" value="P:terpene biosynthetic process"/>
    <property type="evidence" value="ECO:0007669"/>
    <property type="project" value="TreeGrafter"/>
</dbReference>
<dbReference type="RefSeq" id="XP_014524188.1">
    <property type="nucleotide sequence ID" value="XM_014668702.1"/>
</dbReference>
<dbReference type="GO" id="GO:0005506">
    <property type="term" value="F:iron ion binding"/>
    <property type="evidence" value="ECO:0007669"/>
    <property type="project" value="InterPro"/>
</dbReference>
<dbReference type="PANTHER" id="PTHR47947">
    <property type="entry name" value="CYTOCHROME P450 82C3-RELATED"/>
    <property type="match status" value="1"/>
</dbReference>
<dbReference type="PRINTS" id="PR00463">
    <property type="entry name" value="EP450I"/>
</dbReference>
<keyword evidence="3" id="KW-0560">Oxidoreductase</keyword>
<dbReference type="InterPro" id="IPR036396">
    <property type="entry name" value="Cyt_P450_sf"/>
</dbReference>
<evidence type="ECO:0000313" key="8">
    <source>
        <dbReference type="RefSeq" id="XP_014524218.1"/>
    </source>
</evidence>
<protein>
    <submittedName>
        <fullName evidence="7 8">Cytochrome P450 CYP82D47-like</fullName>
    </submittedName>
</protein>
<dbReference type="GO" id="GO:0020037">
    <property type="term" value="F:heme binding"/>
    <property type="evidence" value="ECO:0007669"/>
    <property type="project" value="InterPro"/>
</dbReference>
<dbReference type="OrthoDB" id="507451at2759"/>
<dbReference type="Pfam" id="PF00067">
    <property type="entry name" value="p450"/>
    <property type="match status" value="1"/>
</dbReference>
<dbReference type="GeneID" id="106780446"/>
<accession>A0A1S3W0M0</accession>
<reference evidence="7 8" key="1">
    <citation type="submission" date="2025-04" db="UniProtKB">
        <authorList>
            <consortium name="RefSeq"/>
        </authorList>
    </citation>
    <scope>IDENTIFICATION</scope>
    <source>
        <tissue evidence="7 8">Leaf</tissue>
    </source>
</reference>
<evidence type="ECO:0000256" key="1">
    <source>
        <dbReference type="ARBA" id="ARBA00022617"/>
    </source>
</evidence>
<evidence type="ECO:0000256" key="5">
    <source>
        <dbReference type="ARBA" id="ARBA00023033"/>
    </source>
</evidence>
<sequence length="187" mass="20955">MTVSSAKNVKGSTEVAISDLLEHMTFNIIVRMIAGKRFGGDTSNEEDNEAWKLRKAIKDATYLSGVFVVADAIPSLSWFDFQGHLSFMKRTAMKLDSILERWLQEHVKMRGEKKNGGCEKDFMDVMLSSFQEENICGYKRDIVIKATSLILVLTGSESTAITLTWALSLLVNHPKILKAALQELDTH</sequence>
<dbReference type="InterPro" id="IPR050651">
    <property type="entry name" value="Plant_Cytochrome_P450_Monoox"/>
</dbReference>
<name>A0A1S3W0M0_VIGRR</name>
<dbReference type="InterPro" id="IPR001128">
    <property type="entry name" value="Cyt_P450"/>
</dbReference>
<dbReference type="SUPFAM" id="SSF48264">
    <property type="entry name" value="Cytochrome P450"/>
    <property type="match status" value="1"/>
</dbReference>
<dbReference type="PANTHER" id="PTHR47947:SF25">
    <property type="entry name" value="DIMETHYLNONATRIENE SYNTHASE"/>
    <property type="match status" value="1"/>
</dbReference>
<gene>
    <name evidence="8" type="primary">LOC106780446</name>
    <name evidence="7" type="synonym">LOC106780415</name>
</gene>
<dbReference type="GeneID" id="106780415"/>
<dbReference type="KEGG" id="vra:106780415"/>
<dbReference type="KEGG" id="vra:106780446"/>
<dbReference type="AlphaFoldDB" id="A0A1S3W0M0"/>
<dbReference type="GO" id="GO:0016705">
    <property type="term" value="F:oxidoreductase activity, acting on paired donors, with incorporation or reduction of molecular oxygen"/>
    <property type="evidence" value="ECO:0007669"/>
    <property type="project" value="InterPro"/>
</dbReference>
<feature type="non-terminal residue" evidence="8">
    <location>
        <position position="187"/>
    </location>
</feature>
<dbReference type="Gene3D" id="1.10.630.10">
    <property type="entry name" value="Cytochrome P450"/>
    <property type="match status" value="1"/>
</dbReference>
<keyword evidence="5" id="KW-0503">Monooxygenase</keyword>